<keyword evidence="2" id="KW-1185">Reference proteome</keyword>
<gene>
    <name evidence="1" type="ORF">NP165_18415</name>
</gene>
<name>A0ABY5LN23_9VIBR</name>
<accession>A0ABY5LN23</accession>
<dbReference type="SUPFAM" id="SSF53756">
    <property type="entry name" value="UDP-Glycosyltransferase/glycogen phosphorylase"/>
    <property type="match status" value="1"/>
</dbReference>
<protein>
    <submittedName>
        <fullName evidence="1">CDP-glycerol glycerophosphotransferase family protein</fullName>
    </submittedName>
</protein>
<evidence type="ECO:0000313" key="2">
    <source>
        <dbReference type="Proteomes" id="UP001058602"/>
    </source>
</evidence>
<organism evidence="1 2">
    <name type="scientific">Vibrio japonicus</name>
    <dbReference type="NCBI Taxonomy" id="1824638"/>
    <lineage>
        <taxon>Bacteria</taxon>
        <taxon>Pseudomonadati</taxon>
        <taxon>Pseudomonadota</taxon>
        <taxon>Gammaproteobacteria</taxon>
        <taxon>Vibrionales</taxon>
        <taxon>Vibrionaceae</taxon>
        <taxon>Vibrio</taxon>
    </lineage>
</organism>
<dbReference type="InterPro" id="IPR043148">
    <property type="entry name" value="TagF_C"/>
</dbReference>
<evidence type="ECO:0000313" key="1">
    <source>
        <dbReference type="EMBL" id="UUM32258.1"/>
    </source>
</evidence>
<dbReference type="Pfam" id="PF04464">
    <property type="entry name" value="Glyphos_transf"/>
    <property type="match status" value="1"/>
</dbReference>
<dbReference type="Proteomes" id="UP001058602">
    <property type="component" value="Chromosome 2"/>
</dbReference>
<proteinExistence type="predicted"/>
<sequence length="422" mass="49002">MMREAIASIPGARWLWALFKKNRTLLLVTLSKPYHYFEVNRIRNKIKRGEKVNVVFLVLEKSMWKTDLVYQAMDKHPLYSPLIFVIPRCNSSDIEANEASTTKFFVDKGYNVECANLNGYRRDIDEVITPDLIFFTHPHNDSLEKYSISSLRRKLTCYVPYFEQIDLNYIIHFNGPTENLVWKFFQINDIHKEIARKHAYNRGRNIDVVGYPATESLYSDIEYENPWINPSLKKIIIAPHHSIDSHSFLSNSTFIENADCLKELATKYSDKVNFAFKPHPLLKDKLYHHPAWGKEKTDQYWSFWSSNPNSQLEEGEYVGLFRESDAMIHDCTSFMIEYLYTGKPSLYLNSTIRERLNKYGKLGFDSILKAEKQSDIECFILSVIRGESVNVDDSLMDKLKPLSSPTGSIMKILNKALIGVDS</sequence>
<dbReference type="EMBL" id="CP102097">
    <property type="protein sequence ID" value="UUM32258.1"/>
    <property type="molecule type" value="Genomic_DNA"/>
</dbReference>
<dbReference type="InterPro" id="IPR007554">
    <property type="entry name" value="Glycerophosphate_synth"/>
</dbReference>
<reference evidence="1" key="1">
    <citation type="submission" date="2022-07" db="EMBL/GenBank/DDBJ databases">
        <title>Complete genome of Vibrio japonicus strain JCM 31412T and phylogenomic assessment of the Nereis clade of the genus Vibrio.</title>
        <authorList>
            <person name="Shlafstein M.D."/>
            <person name="Emsley S.A."/>
            <person name="Ushijima B."/>
            <person name="Videau P."/>
            <person name="Saw J.H."/>
        </authorList>
    </citation>
    <scope>NUCLEOTIDE SEQUENCE</scope>
    <source>
        <strain evidence="1">JCM 31412</strain>
    </source>
</reference>
<dbReference type="RefSeq" id="WP_257085920.1">
    <property type="nucleotide sequence ID" value="NZ_CP102097.1"/>
</dbReference>
<dbReference type="Gene3D" id="3.40.50.12580">
    <property type="match status" value="1"/>
</dbReference>